<dbReference type="Proteomes" id="UP001622594">
    <property type="component" value="Chromosome"/>
</dbReference>
<evidence type="ECO:0000313" key="2">
    <source>
        <dbReference type="Proteomes" id="UP001622594"/>
    </source>
</evidence>
<sequence>MSAKNTLHRILGTVAAGFLVVLGVSLSEGDDISRQTVATSTVAADSQWG</sequence>
<proteinExistence type="predicted"/>
<dbReference type="RefSeq" id="WP_327164667.1">
    <property type="nucleotide sequence ID" value="NZ_CP108062.1"/>
</dbReference>
<name>A0ABZ1L570_9ACTN</name>
<gene>
    <name evidence="1" type="ORF">OG814_10300</name>
</gene>
<accession>A0ABZ1L570</accession>
<organism evidence="1 2">
    <name type="scientific">Streptomyces zaomyceticus</name>
    <dbReference type="NCBI Taxonomy" id="68286"/>
    <lineage>
        <taxon>Bacteria</taxon>
        <taxon>Bacillati</taxon>
        <taxon>Actinomycetota</taxon>
        <taxon>Actinomycetes</taxon>
        <taxon>Kitasatosporales</taxon>
        <taxon>Streptomycetaceae</taxon>
        <taxon>Streptomyces</taxon>
    </lineage>
</organism>
<keyword evidence="2" id="KW-1185">Reference proteome</keyword>
<dbReference type="EMBL" id="CP108188">
    <property type="protein sequence ID" value="WTR69628.1"/>
    <property type="molecule type" value="Genomic_DNA"/>
</dbReference>
<protein>
    <submittedName>
        <fullName evidence="1">Uncharacterized protein</fullName>
    </submittedName>
</protein>
<reference evidence="1 2" key="1">
    <citation type="submission" date="2022-10" db="EMBL/GenBank/DDBJ databases">
        <title>The complete genomes of actinobacterial strains from the NBC collection.</title>
        <authorList>
            <person name="Joergensen T.S."/>
            <person name="Alvarez Arevalo M."/>
            <person name="Sterndorff E.B."/>
            <person name="Faurdal D."/>
            <person name="Vuksanovic O."/>
            <person name="Mourched A.-S."/>
            <person name="Charusanti P."/>
            <person name="Shaw S."/>
            <person name="Blin K."/>
            <person name="Weber T."/>
        </authorList>
    </citation>
    <scope>NUCLEOTIDE SEQUENCE [LARGE SCALE GENOMIC DNA]</scope>
    <source>
        <strain evidence="1 2">NBC_00123</strain>
    </source>
</reference>
<evidence type="ECO:0000313" key="1">
    <source>
        <dbReference type="EMBL" id="WTR69628.1"/>
    </source>
</evidence>